<evidence type="ECO:0000256" key="12">
    <source>
        <dbReference type="ARBA" id="ARBA00023204"/>
    </source>
</evidence>
<dbReference type="Pfam" id="PF00817">
    <property type="entry name" value="IMS"/>
    <property type="match status" value="1"/>
</dbReference>
<dbReference type="SUPFAM" id="SSF100879">
    <property type="entry name" value="Lesion bypass DNA polymerase (Y-family), little finger domain"/>
    <property type="match status" value="1"/>
</dbReference>
<comment type="similarity">
    <text evidence="3">Belongs to the DNA polymerase type-Y family.</text>
</comment>
<dbReference type="Pfam" id="PF11799">
    <property type="entry name" value="IMS_C"/>
    <property type="match status" value="1"/>
</dbReference>
<evidence type="ECO:0000256" key="16">
    <source>
        <dbReference type="SAM" id="MobiDB-lite"/>
    </source>
</evidence>
<dbReference type="CDD" id="cd01701">
    <property type="entry name" value="PolY_Rev1"/>
    <property type="match status" value="1"/>
</dbReference>
<dbReference type="SUPFAM" id="SSF56672">
    <property type="entry name" value="DNA/RNA polymerases"/>
    <property type="match status" value="1"/>
</dbReference>
<sequence length="1230" mass="135593">MGSRLERNSDAVRKRIASHTFDDEDGEEYEGSTFGGFGDYFRRKKLKLQNLDADIRAQSVDKPALFKGVVAHVNGYTQPSLNDLHKLIVQHGGGFLQYLDGKTAVTHIIASSLTPKKAVDFKRYRIVKPAWIVDSIAAGRLLPWNDYRVVDEGEKQKVLALSERHVHTQTNVRMRGYREQTESSWYTSQLRDSRDATPNSSLRLRFSKQRLPSPDDEIEEDILPPSHQPELVSSDGKSDYVGGDSTTPARVESLVTPPKTSPPLELQEDVRVNSESAALDEEDDTLYAEPTIPRETNAGTLSPDQKDVESLPSEQGSVRSPKRKRELTAEEHNAILLRDPKIRKSTVVDPNFLEQYYRESRLHHLSTWKADLKSQLQALANEKISSAKSKAKRPPGARRYILHVDFDSFFAAVSLKNHPEWKDKPAVVAHGTGSGSEIASCNYAARKFGISNGMWMKRAQELCPELKVLPYDFPAYEEASRAFYDAILATDGVVQSVSIDEALIDVSAACIEAGGSDGKHMSEGSVYREQTKAEEIAQALRNEVKQKTECNVSVGIGGNILLARLALRKAKPAGQYQIKPEEMLDFIGGLEVKDLPGVAWSIGGKLEEIGVKYVKDIRELTKERLVQALGPKTGQKLYEYSRGIDKTEVGEQVVRKSVSAEVNWGVRFENQEQVDEFIGSLCGELQKRLLKEKVKGKQFTMKVMKRSPDAPLDPPKHLGHGKCDTFNKSLVLGVATNAKEVLAKEALSILKGFGFSPGELRGIGVQMTKLEPMKSATDGSVESSQRRLQFKMNTTAPVSARKPPKAVEADPIQDDPETPKKPKHGGTDHVAFGATALNQSTPSRRPLNTLGTQFLLPSQVDPKVLAELPEHIRSKLLRQSHTTYPTPDARPGARSSRGLSPTPAPRQARAPFALTALPAHSQLDPEILAALPPDVRAEVLAQYAAGGTPGSPARSPHRRQADQTVLPQSPRKNKLIGIPSKKPIVPPVKRGRGRPPRSAQLTAAAAATAKCGKTGQTLTQANFILPRAEQIARGEGAGDDESDGEERIVEGGPDKEFLAALPEDLRKEVLEDYMRQKLKASRLAVPAAAHPLFGAAVAAQEQVPVKREQIIRVPRPVRPTFTKERLSEEQDLRAAMKHWVNEYRDEGPYKEDADALARYLGRVVSEEGDLAKAVGVVTWLRWLVEEMSDEGENACVTEEVLKEWREALGVVKSGVLEAARKRGLGDVAFD</sequence>
<evidence type="ECO:0000259" key="17">
    <source>
        <dbReference type="PROSITE" id="PS50172"/>
    </source>
</evidence>
<evidence type="ECO:0000256" key="10">
    <source>
        <dbReference type="ARBA" id="ARBA00022842"/>
    </source>
</evidence>
<proteinExistence type="inferred from homology"/>
<name>A0A6A6J763_WESOR</name>
<dbReference type="Pfam" id="PF21999">
    <property type="entry name" value="IMS_HHH_1"/>
    <property type="match status" value="1"/>
</dbReference>
<evidence type="ECO:0000256" key="15">
    <source>
        <dbReference type="ARBA" id="ARBA00081902"/>
    </source>
</evidence>
<dbReference type="RefSeq" id="XP_033649774.1">
    <property type="nucleotide sequence ID" value="XM_033797199.1"/>
</dbReference>
<dbReference type="OrthoDB" id="427711at2759"/>
<dbReference type="PROSITE" id="PS50173">
    <property type="entry name" value="UMUC"/>
    <property type="match status" value="1"/>
</dbReference>
<dbReference type="SUPFAM" id="SSF52113">
    <property type="entry name" value="BRCT domain"/>
    <property type="match status" value="1"/>
</dbReference>
<evidence type="ECO:0000256" key="7">
    <source>
        <dbReference type="ARBA" id="ARBA00022695"/>
    </source>
</evidence>
<feature type="region of interest" description="Disordered" evidence="16">
    <location>
        <begin position="945"/>
        <end position="996"/>
    </location>
</feature>
<dbReference type="InterPro" id="IPR031991">
    <property type="entry name" value="Rev1_C"/>
</dbReference>
<dbReference type="InterPro" id="IPR043128">
    <property type="entry name" value="Rev_trsase/Diguanyl_cyclase"/>
</dbReference>
<dbReference type="GO" id="GO:0005634">
    <property type="term" value="C:nucleus"/>
    <property type="evidence" value="ECO:0007669"/>
    <property type="project" value="UniProtKB-SubCell"/>
</dbReference>
<keyword evidence="7" id="KW-0548">Nucleotidyltransferase</keyword>
<keyword evidence="20" id="KW-1185">Reference proteome</keyword>
<feature type="region of interest" description="Disordered" evidence="16">
    <location>
        <begin position="876"/>
        <end position="906"/>
    </location>
</feature>
<dbReference type="Pfam" id="PF16727">
    <property type="entry name" value="REV1_C"/>
    <property type="match status" value="1"/>
</dbReference>
<dbReference type="Gene3D" id="6.10.250.1490">
    <property type="match status" value="1"/>
</dbReference>
<reference evidence="19" key="1">
    <citation type="journal article" date="2020" name="Stud. Mycol.">
        <title>101 Dothideomycetes genomes: a test case for predicting lifestyles and emergence of pathogens.</title>
        <authorList>
            <person name="Haridas S."/>
            <person name="Albert R."/>
            <person name="Binder M."/>
            <person name="Bloem J."/>
            <person name="Labutti K."/>
            <person name="Salamov A."/>
            <person name="Andreopoulos B."/>
            <person name="Baker S."/>
            <person name="Barry K."/>
            <person name="Bills G."/>
            <person name="Bluhm B."/>
            <person name="Cannon C."/>
            <person name="Castanera R."/>
            <person name="Culley D."/>
            <person name="Daum C."/>
            <person name="Ezra D."/>
            <person name="Gonzalez J."/>
            <person name="Henrissat B."/>
            <person name="Kuo A."/>
            <person name="Liang C."/>
            <person name="Lipzen A."/>
            <person name="Lutzoni F."/>
            <person name="Magnuson J."/>
            <person name="Mondo S."/>
            <person name="Nolan M."/>
            <person name="Ohm R."/>
            <person name="Pangilinan J."/>
            <person name="Park H.-J."/>
            <person name="Ramirez L."/>
            <person name="Alfaro M."/>
            <person name="Sun H."/>
            <person name="Tritt A."/>
            <person name="Yoshinaga Y."/>
            <person name="Zwiers L.-H."/>
            <person name="Turgeon B."/>
            <person name="Goodwin S."/>
            <person name="Spatafora J."/>
            <person name="Crous P."/>
            <person name="Grigoriev I."/>
        </authorList>
    </citation>
    <scope>NUCLEOTIDE SEQUENCE</scope>
    <source>
        <strain evidence="19">CBS 379.55</strain>
    </source>
</reference>
<keyword evidence="12" id="KW-0234">DNA repair</keyword>
<keyword evidence="13" id="KW-0539">Nucleus</keyword>
<feature type="region of interest" description="Disordered" evidence="16">
    <location>
        <begin position="172"/>
        <end position="326"/>
    </location>
</feature>
<protein>
    <recommendedName>
        <fullName evidence="4">DNA repair protein REV1</fullName>
    </recommendedName>
    <alternativeName>
        <fullName evidence="15">Reversionless protein 1</fullName>
    </alternativeName>
</protein>
<dbReference type="GO" id="GO:0070987">
    <property type="term" value="P:error-free translesion synthesis"/>
    <property type="evidence" value="ECO:0007669"/>
    <property type="project" value="UniProtKB-ARBA"/>
</dbReference>
<dbReference type="Gene3D" id="3.30.70.270">
    <property type="match status" value="1"/>
</dbReference>
<evidence type="ECO:0000313" key="19">
    <source>
        <dbReference type="EMBL" id="KAF2272235.1"/>
    </source>
</evidence>
<evidence type="ECO:0000256" key="5">
    <source>
        <dbReference type="ARBA" id="ARBA00022634"/>
    </source>
</evidence>
<evidence type="ECO:0000313" key="20">
    <source>
        <dbReference type="Proteomes" id="UP000800097"/>
    </source>
</evidence>
<evidence type="ECO:0000256" key="4">
    <source>
        <dbReference type="ARBA" id="ARBA00020399"/>
    </source>
</evidence>
<dbReference type="Gene3D" id="3.40.1170.60">
    <property type="match status" value="1"/>
</dbReference>
<accession>A0A6A6J763</accession>
<keyword evidence="11" id="KW-0238">DNA-binding</keyword>
<evidence type="ECO:0000256" key="6">
    <source>
        <dbReference type="ARBA" id="ARBA00022679"/>
    </source>
</evidence>
<dbReference type="Gene3D" id="3.30.1490.100">
    <property type="entry name" value="DNA polymerase, Y-family, little finger domain"/>
    <property type="match status" value="1"/>
</dbReference>
<dbReference type="InterPro" id="IPR053848">
    <property type="entry name" value="IMS_HHH_1"/>
</dbReference>
<dbReference type="FunFam" id="3.40.50.10190:FF:000011">
    <property type="entry name" value="DNA repair protein REV1"/>
    <property type="match status" value="1"/>
</dbReference>
<dbReference type="InterPro" id="IPR025527">
    <property type="entry name" value="HUWE1/Rev1_UBM"/>
</dbReference>
<dbReference type="InterPro" id="IPR036775">
    <property type="entry name" value="DNA_pol_Y-fam_lit_finger_sf"/>
</dbReference>
<dbReference type="InterPro" id="IPR036420">
    <property type="entry name" value="BRCT_dom_sf"/>
</dbReference>
<dbReference type="Pfam" id="PF16589">
    <property type="entry name" value="BRCT_2"/>
    <property type="match status" value="1"/>
</dbReference>
<dbReference type="InterPro" id="IPR001126">
    <property type="entry name" value="UmuC"/>
</dbReference>
<keyword evidence="6" id="KW-0808">Transferase</keyword>
<keyword evidence="9" id="KW-0227">DNA damage</keyword>
<dbReference type="PANTHER" id="PTHR45990">
    <property type="entry name" value="DNA REPAIR PROTEIN REV1"/>
    <property type="match status" value="1"/>
</dbReference>
<feature type="compositionally biased region" description="Polar residues" evidence="16">
    <location>
        <begin position="182"/>
        <end position="202"/>
    </location>
</feature>
<dbReference type="Gene3D" id="1.10.150.20">
    <property type="entry name" value="5' to 3' exonuclease, C-terminal subdomain"/>
    <property type="match status" value="1"/>
</dbReference>
<dbReference type="Pfam" id="PF14377">
    <property type="entry name" value="UBM"/>
    <property type="match status" value="3"/>
</dbReference>
<dbReference type="Proteomes" id="UP000800097">
    <property type="component" value="Unassembled WGS sequence"/>
</dbReference>
<evidence type="ECO:0000259" key="18">
    <source>
        <dbReference type="PROSITE" id="PS50173"/>
    </source>
</evidence>
<evidence type="ECO:0000256" key="13">
    <source>
        <dbReference type="ARBA" id="ARBA00023242"/>
    </source>
</evidence>
<dbReference type="InterPro" id="IPR038401">
    <property type="entry name" value="Rev1_C_sf"/>
</dbReference>
<organism evidence="19 20">
    <name type="scientific">Westerdykella ornata</name>
    <dbReference type="NCBI Taxonomy" id="318751"/>
    <lineage>
        <taxon>Eukaryota</taxon>
        <taxon>Fungi</taxon>
        <taxon>Dikarya</taxon>
        <taxon>Ascomycota</taxon>
        <taxon>Pezizomycotina</taxon>
        <taxon>Dothideomycetes</taxon>
        <taxon>Pleosporomycetidae</taxon>
        <taxon>Pleosporales</taxon>
        <taxon>Sporormiaceae</taxon>
        <taxon>Westerdykella</taxon>
    </lineage>
</organism>
<dbReference type="InterPro" id="IPR001357">
    <property type="entry name" value="BRCT_dom"/>
</dbReference>
<dbReference type="CDD" id="cd17719">
    <property type="entry name" value="BRCT_Rev1"/>
    <property type="match status" value="1"/>
</dbReference>
<dbReference type="PROSITE" id="PS50172">
    <property type="entry name" value="BRCT"/>
    <property type="match status" value="1"/>
</dbReference>
<keyword evidence="8" id="KW-0479">Metal-binding</keyword>
<dbReference type="FunFam" id="3.30.70.270:FF:000040">
    <property type="entry name" value="DNA repair protein REV1"/>
    <property type="match status" value="1"/>
</dbReference>
<gene>
    <name evidence="19" type="ORF">EI97DRAFT_426761</name>
</gene>
<dbReference type="GeneID" id="54550374"/>
<dbReference type="GO" id="GO:0003684">
    <property type="term" value="F:damaged DNA binding"/>
    <property type="evidence" value="ECO:0007669"/>
    <property type="project" value="InterPro"/>
</dbReference>
<evidence type="ECO:0000256" key="9">
    <source>
        <dbReference type="ARBA" id="ARBA00022763"/>
    </source>
</evidence>
<dbReference type="Gene3D" id="6.10.250.1630">
    <property type="match status" value="2"/>
</dbReference>
<dbReference type="SMART" id="SM00292">
    <property type="entry name" value="BRCT"/>
    <property type="match status" value="1"/>
</dbReference>
<dbReference type="PANTHER" id="PTHR45990:SF1">
    <property type="entry name" value="DNA REPAIR PROTEIN REV1"/>
    <property type="match status" value="1"/>
</dbReference>
<feature type="region of interest" description="Disordered" evidence="16">
    <location>
        <begin position="793"/>
        <end position="828"/>
    </location>
</feature>
<evidence type="ECO:0000256" key="2">
    <source>
        <dbReference type="ARBA" id="ARBA00004123"/>
    </source>
</evidence>
<evidence type="ECO:0000256" key="1">
    <source>
        <dbReference type="ARBA" id="ARBA00001946"/>
    </source>
</evidence>
<evidence type="ECO:0000256" key="3">
    <source>
        <dbReference type="ARBA" id="ARBA00010945"/>
    </source>
</evidence>
<comment type="function">
    <text evidence="14">Deoxycytidyl transferase involved in DNA repair. Transfers a dCMP residue from dCTP to the 3'-end of a DNA primer in a template-dependent reaction. May assist in the first step in the bypass of abasic lesions by the insertion of a nucleotide opposite the lesion. Required for normal induction of mutations by physical and chemical agents. Involved in mitochondrial DNA mutagenesis.</text>
</comment>
<dbReference type="AlphaFoldDB" id="A0A6A6J763"/>
<dbReference type="InterPro" id="IPR017961">
    <property type="entry name" value="DNA_pol_Y-fam_little_finger"/>
</dbReference>
<feature type="domain" description="UmuC" evidence="18">
    <location>
        <begin position="401"/>
        <end position="599"/>
    </location>
</feature>
<evidence type="ECO:0000256" key="8">
    <source>
        <dbReference type="ARBA" id="ARBA00022723"/>
    </source>
</evidence>
<dbReference type="EMBL" id="ML986524">
    <property type="protein sequence ID" value="KAF2272235.1"/>
    <property type="molecule type" value="Genomic_DNA"/>
</dbReference>
<dbReference type="GO" id="GO:0006281">
    <property type="term" value="P:DNA repair"/>
    <property type="evidence" value="ECO:0007669"/>
    <property type="project" value="UniProtKB-KW"/>
</dbReference>
<dbReference type="GO" id="GO:0046872">
    <property type="term" value="F:metal ion binding"/>
    <property type="evidence" value="ECO:0007669"/>
    <property type="project" value="UniProtKB-KW"/>
</dbReference>
<dbReference type="GO" id="GO:0003887">
    <property type="term" value="F:DNA-directed DNA polymerase activity"/>
    <property type="evidence" value="ECO:0007669"/>
    <property type="project" value="InterPro"/>
</dbReference>
<evidence type="ECO:0000256" key="14">
    <source>
        <dbReference type="ARBA" id="ARBA00058985"/>
    </source>
</evidence>
<feature type="domain" description="BRCT" evidence="17">
    <location>
        <begin position="61"/>
        <end position="149"/>
    </location>
</feature>
<dbReference type="Gene3D" id="1.20.58.1280">
    <property type="entry name" value="DNA repair protein Rev1, C-terminal domain"/>
    <property type="match status" value="1"/>
</dbReference>
<dbReference type="GO" id="GO:0042276">
    <property type="term" value="P:error-prone translesion synthesis"/>
    <property type="evidence" value="ECO:0007669"/>
    <property type="project" value="TreeGrafter"/>
</dbReference>
<dbReference type="GO" id="GO:0017125">
    <property type="term" value="F:deoxycytidyl transferase activity"/>
    <property type="evidence" value="ECO:0007669"/>
    <property type="project" value="TreeGrafter"/>
</dbReference>
<keyword evidence="5" id="KW-0237">DNA synthesis</keyword>
<keyword evidence="10" id="KW-0460">Magnesium</keyword>
<evidence type="ECO:0000256" key="11">
    <source>
        <dbReference type="ARBA" id="ARBA00023125"/>
    </source>
</evidence>
<comment type="subcellular location">
    <subcellularLocation>
        <location evidence="2">Nucleus</location>
    </subcellularLocation>
</comment>
<comment type="cofactor">
    <cofactor evidence="1">
        <name>Mg(2+)</name>
        <dbReference type="ChEBI" id="CHEBI:18420"/>
    </cofactor>
</comment>
<dbReference type="FunFam" id="3.30.1490.100:FF:000001">
    <property type="entry name" value="DNA repair protein REV1"/>
    <property type="match status" value="1"/>
</dbReference>
<dbReference type="InterPro" id="IPR043502">
    <property type="entry name" value="DNA/RNA_pol_sf"/>
</dbReference>
<dbReference type="Gene3D" id="3.40.50.10190">
    <property type="entry name" value="BRCT domain"/>
    <property type="match status" value="1"/>
</dbReference>